<name>A0A841HJX3_9GAMM</name>
<dbReference type="AlphaFoldDB" id="A0A841HJX3"/>
<evidence type="ECO:0008006" key="3">
    <source>
        <dbReference type="Google" id="ProtNLM"/>
    </source>
</evidence>
<comment type="caution">
    <text evidence="1">The sequence shown here is derived from an EMBL/GenBank/DDBJ whole genome shotgun (WGS) entry which is preliminary data.</text>
</comment>
<proteinExistence type="predicted"/>
<sequence length="281" mass="29129">MHDRAWASLAVACSFALGGCAGNGEGLDENGRPVDAGPPPLEATFDSIQQNVFTPICTQCHAGAQAPVGLRLDAASSYAMLVNAPSVEVPALRRVRPGDPDASYLIQKLEGTAAIGGRMPLNGPPLPQATIAVIRQWIVEGAQRPAAAGEGSPATLQAISPDDNAIVSRPPHELLIEATMELDTSRVDANTVMLMRSGRDGSFDEGNEVVVDGARIEIRSLDPTVIAVEMPDQWVADSYRLVIAGSGAVPAMDLAGQVIDGDGDGTAGGDFVAHFEIGGTL</sequence>
<organism evidence="1 2">
    <name type="scientific">Povalibacter uvarum</name>
    <dbReference type="NCBI Taxonomy" id="732238"/>
    <lineage>
        <taxon>Bacteria</taxon>
        <taxon>Pseudomonadati</taxon>
        <taxon>Pseudomonadota</taxon>
        <taxon>Gammaproteobacteria</taxon>
        <taxon>Steroidobacterales</taxon>
        <taxon>Steroidobacteraceae</taxon>
        <taxon>Povalibacter</taxon>
    </lineage>
</organism>
<gene>
    <name evidence="1" type="ORF">HNQ60_001478</name>
</gene>
<dbReference type="Proteomes" id="UP000588068">
    <property type="component" value="Unassembled WGS sequence"/>
</dbReference>
<dbReference type="EMBL" id="JACHHZ010000002">
    <property type="protein sequence ID" value="MBB6092600.1"/>
    <property type="molecule type" value="Genomic_DNA"/>
</dbReference>
<evidence type="ECO:0000313" key="2">
    <source>
        <dbReference type="Proteomes" id="UP000588068"/>
    </source>
</evidence>
<evidence type="ECO:0000313" key="1">
    <source>
        <dbReference type="EMBL" id="MBB6092600.1"/>
    </source>
</evidence>
<dbReference type="RefSeq" id="WP_184330388.1">
    <property type="nucleotide sequence ID" value="NZ_JACHHZ010000002.1"/>
</dbReference>
<dbReference type="PROSITE" id="PS51257">
    <property type="entry name" value="PROKAR_LIPOPROTEIN"/>
    <property type="match status" value="1"/>
</dbReference>
<reference evidence="1 2" key="1">
    <citation type="submission" date="2020-08" db="EMBL/GenBank/DDBJ databases">
        <title>Genomic Encyclopedia of Type Strains, Phase IV (KMG-IV): sequencing the most valuable type-strain genomes for metagenomic binning, comparative biology and taxonomic classification.</title>
        <authorList>
            <person name="Goeker M."/>
        </authorList>
    </citation>
    <scope>NUCLEOTIDE SEQUENCE [LARGE SCALE GENOMIC DNA]</scope>
    <source>
        <strain evidence="1 2">DSM 26723</strain>
    </source>
</reference>
<keyword evidence="2" id="KW-1185">Reference proteome</keyword>
<protein>
    <recommendedName>
        <fullName evidence="3">Cytochrome c domain-containing protein</fullName>
    </recommendedName>
</protein>
<accession>A0A841HJX3</accession>